<evidence type="ECO:0000313" key="1">
    <source>
        <dbReference type="EMBL" id="KAA6373111.1"/>
    </source>
</evidence>
<protein>
    <submittedName>
        <fullName evidence="1">Uncharacterized protein</fullName>
    </submittedName>
</protein>
<gene>
    <name evidence="1" type="ORF">EZS28_031362</name>
</gene>
<evidence type="ECO:0000313" key="2">
    <source>
        <dbReference type="Proteomes" id="UP000324800"/>
    </source>
</evidence>
<sequence>MTAIETINEKINETFNETAQIDSLNSTQQDRPKKYTEKEQAMIAARKQHKNARI</sequence>
<comment type="caution">
    <text evidence="1">The sequence shown here is derived from an EMBL/GenBank/DDBJ whole genome shotgun (WGS) entry which is preliminary data.</text>
</comment>
<accession>A0A5J4UT35</accession>
<dbReference type="AlphaFoldDB" id="A0A5J4UT35"/>
<reference evidence="1 2" key="1">
    <citation type="submission" date="2019-03" db="EMBL/GenBank/DDBJ databases">
        <title>Single cell metagenomics reveals metabolic interactions within the superorganism composed of flagellate Streblomastix strix and complex community of Bacteroidetes bacteria on its surface.</title>
        <authorList>
            <person name="Treitli S.C."/>
            <person name="Kolisko M."/>
            <person name="Husnik F."/>
            <person name="Keeling P."/>
            <person name="Hampl V."/>
        </authorList>
    </citation>
    <scope>NUCLEOTIDE SEQUENCE [LARGE SCALE GENOMIC DNA]</scope>
    <source>
        <strain evidence="1">ST1C</strain>
    </source>
</reference>
<organism evidence="1 2">
    <name type="scientific">Streblomastix strix</name>
    <dbReference type="NCBI Taxonomy" id="222440"/>
    <lineage>
        <taxon>Eukaryota</taxon>
        <taxon>Metamonada</taxon>
        <taxon>Preaxostyla</taxon>
        <taxon>Oxymonadida</taxon>
        <taxon>Streblomastigidae</taxon>
        <taxon>Streblomastix</taxon>
    </lineage>
</organism>
<feature type="non-terminal residue" evidence="1">
    <location>
        <position position="54"/>
    </location>
</feature>
<name>A0A5J4UT35_9EUKA</name>
<dbReference type="Proteomes" id="UP000324800">
    <property type="component" value="Unassembled WGS sequence"/>
</dbReference>
<dbReference type="EMBL" id="SNRW01013020">
    <property type="protein sequence ID" value="KAA6373111.1"/>
    <property type="molecule type" value="Genomic_DNA"/>
</dbReference>
<proteinExistence type="predicted"/>